<dbReference type="Proteomes" id="UP000011863">
    <property type="component" value="Chromosome"/>
</dbReference>
<sequence>MTDFPIESGPVDAARLDANWTAITAELDAPQPSRIERLLRFARVPTRVTRLVVATPALRRAWYLAVAVVVFIGLAAIDPDEPRQSLFVLLVLAPLVPVLGVSMAYGPAADPAYEVQLATPMRGLRLIAMRAATVLGVSIAVIVPIALLGEVSRPMAAAWLLPAFAVTTGSLALMTFVPPRLATAIAGGAWVLAALIARGVSDDRLGAFTPIGQLVALAATIGFATLSTVRRASFDRLEYA</sequence>
<reference evidence="2 3" key="1">
    <citation type="journal article" date="2013" name="Int. J. Syst. Evol. Microbiol.">
        <title>Ilumatobacter nonamiense sp. nov. and Ilumatobacter coccineum sp. nov., isolated from seashore sand.</title>
        <authorList>
            <person name="Matsumoto A."/>
            <person name="Kasai H."/>
            <person name="Matsuo Y."/>
            <person name="Shizuri Y."/>
            <person name="Ichikawa N."/>
            <person name="Fujita N."/>
            <person name="Omura S."/>
            <person name="Takahashi Y."/>
        </authorList>
    </citation>
    <scope>NUCLEOTIDE SEQUENCE [LARGE SCALE GENOMIC DNA]</scope>
    <source>
        <strain evidence="3">NBRC 103263 / KCTC 29153 / YM16-304</strain>
    </source>
</reference>
<dbReference type="KEGG" id="aym:YM304_42430"/>
<organism evidence="2 3">
    <name type="scientific">Ilumatobacter coccineus (strain NBRC 103263 / KCTC 29153 / YM16-304)</name>
    <dbReference type="NCBI Taxonomy" id="1313172"/>
    <lineage>
        <taxon>Bacteria</taxon>
        <taxon>Bacillati</taxon>
        <taxon>Actinomycetota</taxon>
        <taxon>Acidimicrobiia</taxon>
        <taxon>Acidimicrobiales</taxon>
        <taxon>Ilumatobacteraceae</taxon>
        <taxon>Ilumatobacter</taxon>
    </lineage>
</organism>
<dbReference type="AlphaFoldDB" id="A0A6C7ECQ9"/>
<accession>A0A6C7ECQ9</accession>
<dbReference type="RefSeq" id="WP_015443804.1">
    <property type="nucleotide sequence ID" value="NC_020520.1"/>
</dbReference>
<evidence type="ECO:0000256" key="1">
    <source>
        <dbReference type="SAM" id="Phobius"/>
    </source>
</evidence>
<gene>
    <name evidence="2" type="ORF">YM304_42430</name>
</gene>
<proteinExistence type="predicted"/>
<feature type="transmembrane region" description="Helical" evidence="1">
    <location>
        <begin position="155"/>
        <end position="174"/>
    </location>
</feature>
<dbReference type="EMBL" id="AP012057">
    <property type="protein sequence ID" value="BAN04557.1"/>
    <property type="molecule type" value="Genomic_DNA"/>
</dbReference>
<feature type="transmembrane region" description="Helical" evidence="1">
    <location>
        <begin position="127"/>
        <end position="149"/>
    </location>
</feature>
<name>A0A6C7ECQ9_ILUCY</name>
<evidence type="ECO:0000313" key="2">
    <source>
        <dbReference type="EMBL" id="BAN04557.1"/>
    </source>
</evidence>
<keyword evidence="1" id="KW-1133">Transmembrane helix</keyword>
<dbReference type="OrthoDB" id="3822520at2"/>
<feature type="transmembrane region" description="Helical" evidence="1">
    <location>
        <begin position="181"/>
        <end position="201"/>
    </location>
</feature>
<keyword evidence="1" id="KW-0812">Transmembrane</keyword>
<keyword evidence="3" id="KW-1185">Reference proteome</keyword>
<feature type="transmembrane region" description="Helical" evidence="1">
    <location>
        <begin position="61"/>
        <end position="79"/>
    </location>
</feature>
<feature type="transmembrane region" description="Helical" evidence="1">
    <location>
        <begin position="207"/>
        <end position="226"/>
    </location>
</feature>
<protein>
    <submittedName>
        <fullName evidence="2">Uncharacterized protein</fullName>
    </submittedName>
</protein>
<feature type="transmembrane region" description="Helical" evidence="1">
    <location>
        <begin position="85"/>
        <end position="106"/>
    </location>
</feature>
<keyword evidence="1" id="KW-0472">Membrane</keyword>
<evidence type="ECO:0000313" key="3">
    <source>
        <dbReference type="Proteomes" id="UP000011863"/>
    </source>
</evidence>